<organism evidence="3 4">
    <name type="scientific">Rubrivivax rivuli</name>
    <dbReference type="NCBI Taxonomy" id="1862385"/>
    <lineage>
        <taxon>Bacteria</taxon>
        <taxon>Pseudomonadati</taxon>
        <taxon>Pseudomonadota</taxon>
        <taxon>Betaproteobacteria</taxon>
        <taxon>Burkholderiales</taxon>
        <taxon>Sphaerotilaceae</taxon>
        <taxon>Rubrivivax</taxon>
    </lineage>
</organism>
<comment type="caution">
    <text evidence="3">The sequence shown here is derived from an EMBL/GenBank/DDBJ whole genome shotgun (WGS) entry which is preliminary data.</text>
</comment>
<keyword evidence="4" id="KW-1185">Reference proteome</keyword>
<sequence length="61" mass="6838">MDVNDLRVIVTLSGFVLFLVLVVRTWSSRNRSEHQAAAQLPFLEDQAENPAARAEQRGVQS</sequence>
<gene>
    <name evidence="3" type="ORF">EOE66_15800</name>
</gene>
<protein>
    <submittedName>
        <fullName evidence="3">Cbb3-type cytochrome c oxidase subunit 3</fullName>
    </submittedName>
</protein>
<reference evidence="3 4" key="1">
    <citation type="submission" date="2019-01" db="EMBL/GenBank/DDBJ databases">
        <authorList>
            <person name="Chen W.-M."/>
        </authorList>
    </citation>
    <scope>NUCLEOTIDE SEQUENCE [LARGE SCALE GENOMIC DNA]</scope>
    <source>
        <strain evidence="3 4">KYPY4</strain>
    </source>
</reference>
<feature type="region of interest" description="Disordered" evidence="1">
    <location>
        <begin position="38"/>
        <end position="61"/>
    </location>
</feature>
<dbReference type="EMBL" id="SACR01000004">
    <property type="protein sequence ID" value="RVU45569.1"/>
    <property type="molecule type" value="Genomic_DNA"/>
</dbReference>
<feature type="transmembrane region" description="Helical" evidence="2">
    <location>
        <begin position="6"/>
        <end position="26"/>
    </location>
</feature>
<dbReference type="AlphaFoldDB" id="A0A437RFP3"/>
<evidence type="ECO:0000313" key="4">
    <source>
        <dbReference type="Proteomes" id="UP000285575"/>
    </source>
</evidence>
<evidence type="ECO:0000256" key="1">
    <source>
        <dbReference type="SAM" id="MobiDB-lite"/>
    </source>
</evidence>
<dbReference type="RefSeq" id="WP_128229658.1">
    <property type="nucleotide sequence ID" value="NZ_SACR01000004.1"/>
</dbReference>
<accession>A0A437RFP3</accession>
<dbReference type="Proteomes" id="UP000285575">
    <property type="component" value="Unassembled WGS sequence"/>
</dbReference>
<evidence type="ECO:0000256" key="2">
    <source>
        <dbReference type="SAM" id="Phobius"/>
    </source>
</evidence>
<keyword evidence="2" id="KW-0812">Transmembrane</keyword>
<dbReference type="OrthoDB" id="8604580at2"/>
<proteinExistence type="predicted"/>
<evidence type="ECO:0000313" key="3">
    <source>
        <dbReference type="EMBL" id="RVU45569.1"/>
    </source>
</evidence>
<name>A0A437RFP3_9BURK</name>
<keyword evidence="2" id="KW-0472">Membrane</keyword>
<keyword evidence="2" id="KW-1133">Transmembrane helix</keyword>